<accession>A0A856MDI1</accession>
<reference evidence="1 2" key="1">
    <citation type="submission" date="2018-06" db="EMBL/GenBank/DDBJ databases">
        <title>Comparative genomics of Brasilonema spp. strains.</title>
        <authorList>
            <person name="Alvarenga D.O."/>
            <person name="Fiore M.F."/>
            <person name="Varani A.M."/>
        </authorList>
    </citation>
    <scope>NUCLEOTIDE SEQUENCE [LARGE SCALE GENOMIC DNA]</scope>
    <source>
        <strain evidence="1 2">CENA114</strain>
    </source>
</reference>
<sequence length="84" mass="9637">MEREAVTIRFPSDLLAKARSLKEGNESLNDLVIEAVEQEVRRRRGWAAHQRIIARSEAVKVKTGIQSASTELIRSLRESEDRYD</sequence>
<evidence type="ECO:0008006" key="3">
    <source>
        <dbReference type="Google" id="ProtNLM"/>
    </source>
</evidence>
<evidence type="ECO:0000313" key="2">
    <source>
        <dbReference type="Proteomes" id="UP000503129"/>
    </source>
</evidence>
<dbReference type="EMBL" id="CP030118">
    <property type="protein sequence ID" value="QDL07761.1"/>
    <property type="molecule type" value="Genomic_DNA"/>
</dbReference>
<evidence type="ECO:0000313" key="1">
    <source>
        <dbReference type="EMBL" id="QDL07761.1"/>
    </source>
</evidence>
<dbReference type="RefSeq" id="WP_169265807.1">
    <property type="nucleotide sequence ID" value="NZ_CAWOXK010000001.1"/>
</dbReference>
<gene>
    <name evidence="1" type="ORF">DP114_07485</name>
</gene>
<dbReference type="Proteomes" id="UP000503129">
    <property type="component" value="Chromosome"/>
</dbReference>
<dbReference type="NCBIfam" id="NF041551">
    <property type="entry name" value="YlcI_YnfO_N"/>
    <property type="match status" value="1"/>
</dbReference>
<dbReference type="AlphaFoldDB" id="A0A856MDI1"/>
<dbReference type="KEGG" id="bsen:DP114_07485"/>
<organism evidence="1 2">
    <name type="scientific">Brasilonema sennae CENA114</name>
    <dbReference type="NCBI Taxonomy" id="415709"/>
    <lineage>
        <taxon>Bacteria</taxon>
        <taxon>Bacillati</taxon>
        <taxon>Cyanobacteriota</taxon>
        <taxon>Cyanophyceae</taxon>
        <taxon>Nostocales</taxon>
        <taxon>Scytonemataceae</taxon>
        <taxon>Brasilonema</taxon>
        <taxon>Bromeliae group (in: Brasilonema)</taxon>
    </lineage>
</organism>
<protein>
    <recommendedName>
        <fullName evidence="3">Arc-like DNA binding domain-containing protein</fullName>
    </recommendedName>
</protein>
<name>A0A856MDI1_9CYAN</name>
<keyword evidence="2" id="KW-1185">Reference proteome</keyword>
<proteinExistence type="predicted"/>